<accession>A0A1M6CK12</accession>
<dbReference type="Proteomes" id="UP000191240">
    <property type="component" value="Unassembled WGS sequence"/>
</dbReference>
<dbReference type="OrthoDB" id="9976738at2"/>
<evidence type="ECO:0000313" key="1">
    <source>
        <dbReference type="EMBL" id="SHI61360.1"/>
    </source>
</evidence>
<organism evidence="1 2">
    <name type="scientific">Anaerovibrio lipolyticus DSM 3074</name>
    <dbReference type="NCBI Taxonomy" id="1120997"/>
    <lineage>
        <taxon>Bacteria</taxon>
        <taxon>Bacillati</taxon>
        <taxon>Bacillota</taxon>
        <taxon>Negativicutes</taxon>
        <taxon>Selenomonadales</taxon>
        <taxon>Selenomonadaceae</taxon>
        <taxon>Anaerovibrio</taxon>
    </lineage>
</organism>
<name>A0A1M6CK12_9FIRM</name>
<reference evidence="1 2" key="1">
    <citation type="submission" date="2016-11" db="EMBL/GenBank/DDBJ databases">
        <authorList>
            <person name="Jaros S."/>
            <person name="Januszkiewicz K."/>
            <person name="Wedrychowicz H."/>
        </authorList>
    </citation>
    <scope>NUCLEOTIDE SEQUENCE [LARGE SCALE GENOMIC DNA]</scope>
    <source>
        <strain evidence="1 2">DSM 3074</strain>
    </source>
</reference>
<sequence>MAGFPGNFGGYQGAGQQVNQSSMVVFINDDNIAVNYPVAPGMTVALINPYDPDNGKMYIKSTAVNGMPNPTRVFELREVLQQKQVNDSVSRQEFEAFSQSLGQQIQGLQKALAGLQVQPVQQVTSTPHMGKGGKNK</sequence>
<dbReference type="RefSeq" id="WP_143254842.1">
    <property type="nucleotide sequence ID" value="NZ_FQYW01000008.1"/>
</dbReference>
<dbReference type="EMBL" id="FQYW01000008">
    <property type="protein sequence ID" value="SHI61360.1"/>
    <property type="molecule type" value="Genomic_DNA"/>
</dbReference>
<proteinExistence type="predicted"/>
<dbReference type="AlphaFoldDB" id="A0A1M6CK12"/>
<evidence type="ECO:0000313" key="2">
    <source>
        <dbReference type="Proteomes" id="UP000191240"/>
    </source>
</evidence>
<protein>
    <submittedName>
        <fullName evidence="1">Uncharacterized protein</fullName>
    </submittedName>
</protein>
<gene>
    <name evidence="1" type="ORF">SAMN02745671_01150</name>
</gene>